<dbReference type="SUPFAM" id="SSF52540">
    <property type="entry name" value="P-loop containing nucleoside triphosphate hydrolases"/>
    <property type="match status" value="1"/>
</dbReference>
<evidence type="ECO:0000256" key="4">
    <source>
        <dbReference type="ARBA" id="ARBA00022475"/>
    </source>
</evidence>
<dbReference type="PANTHER" id="PTHR43297">
    <property type="entry name" value="OLIGOPEPTIDE TRANSPORT ATP-BINDING PROTEIN APPD"/>
    <property type="match status" value="1"/>
</dbReference>
<evidence type="ECO:0000313" key="10">
    <source>
        <dbReference type="Proteomes" id="UP000001572"/>
    </source>
</evidence>
<dbReference type="PROSITE" id="PS50893">
    <property type="entry name" value="ABC_TRANSPORTER_2"/>
    <property type="match status" value="1"/>
</dbReference>
<evidence type="ECO:0000256" key="2">
    <source>
        <dbReference type="ARBA" id="ARBA00005417"/>
    </source>
</evidence>
<dbReference type="KEGG" id="amt:Amet_2048"/>
<dbReference type="GO" id="GO:0005524">
    <property type="term" value="F:ATP binding"/>
    <property type="evidence" value="ECO:0007669"/>
    <property type="project" value="UniProtKB-KW"/>
</dbReference>
<dbReference type="PANTHER" id="PTHR43297:SF2">
    <property type="entry name" value="DIPEPTIDE TRANSPORT ATP-BINDING PROTEIN DPPD"/>
    <property type="match status" value="1"/>
</dbReference>
<dbReference type="SMART" id="SM00382">
    <property type="entry name" value="AAA"/>
    <property type="match status" value="1"/>
</dbReference>
<evidence type="ECO:0000256" key="7">
    <source>
        <dbReference type="ARBA" id="ARBA00023136"/>
    </source>
</evidence>
<keyword evidence="5" id="KW-0547">Nucleotide-binding</keyword>
<keyword evidence="3" id="KW-0813">Transport</keyword>
<dbReference type="InterPro" id="IPR027417">
    <property type="entry name" value="P-loop_NTPase"/>
</dbReference>
<organism evidence="9 10">
    <name type="scientific">Alkaliphilus metalliredigens (strain QYMF)</name>
    <dbReference type="NCBI Taxonomy" id="293826"/>
    <lineage>
        <taxon>Bacteria</taxon>
        <taxon>Bacillati</taxon>
        <taxon>Bacillota</taxon>
        <taxon>Clostridia</taxon>
        <taxon>Peptostreptococcales</taxon>
        <taxon>Natronincolaceae</taxon>
        <taxon>Alkaliphilus</taxon>
    </lineage>
</organism>
<dbReference type="RefSeq" id="WP_012063189.1">
    <property type="nucleotide sequence ID" value="NC_009633.1"/>
</dbReference>
<dbReference type="AlphaFoldDB" id="A6TPU1"/>
<dbReference type="Pfam" id="PF08352">
    <property type="entry name" value="oligo_HPY"/>
    <property type="match status" value="1"/>
</dbReference>
<accession>A6TPU1</accession>
<comment type="similarity">
    <text evidence="2">Belongs to the ABC transporter superfamily.</text>
</comment>
<dbReference type="GO" id="GO:0005886">
    <property type="term" value="C:plasma membrane"/>
    <property type="evidence" value="ECO:0007669"/>
    <property type="project" value="UniProtKB-SubCell"/>
</dbReference>
<dbReference type="Proteomes" id="UP000001572">
    <property type="component" value="Chromosome"/>
</dbReference>
<evidence type="ECO:0000256" key="6">
    <source>
        <dbReference type="ARBA" id="ARBA00022840"/>
    </source>
</evidence>
<proteinExistence type="inferred from homology"/>
<dbReference type="InterPro" id="IPR050388">
    <property type="entry name" value="ABC_Ni/Peptide_Import"/>
</dbReference>
<name>A6TPU1_ALKMQ</name>
<evidence type="ECO:0000256" key="5">
    <source>
        <dbReference type="ARBA" id="ARBA00022741"/>
    </source>
</evidence>
<protein>
    <submittedName>
        <fullName evidence="9">ABC transporter related</fullName>
    </submittedName>
</protein>
<evidence type="ECO:0000256" key="3">
    <source>
        <dbReference type="ARBA" id="ARBA00022448"/>
    </source>
</evidence>
<dbReference type="STRING" id="293826.Amet_2048"/>
<dbReference type="Gene3D" id="3.40.50.300">
    <property type="entry name" value="P-loop containing nucleotide triphosphate hydrolases"/>
    <property type="match status" value="1"/>
</dbReference>
<sequence length="267" mass="29826">MLQNSLLQIQNLRLNYGSICIGTNISLSLNKGDVLGIAGESGCGKSTLLKSIIDPVEYGIRMSDGFIKYKGKDMSEFSCAQRREMKGTEIGIVLQNPYTTFNPIRPYRKQFAETLKSHKLWHGKASIGEILDLFNKLGLPDGKRILSSCPYEMSGGMNQRISIALSMILQPSLLLADEPTGALDVTSQSQVVEQLWRLRDITDISMIIVSHNLSLIARICDKIAIMYGGRIVEYGDIKDVLLYPNHPYTRRLLKAIPKIHGGRGYYE</sequence>
<dbReference type="Pfam" id="PF00005">
    <property type="entry name" value="ABC_tran"/>
    <property type="match status" value="1"/>
</dbReference>
<keyword evidence="4" id="KW-1003">Cell membrane</keyword>
<evidence type="ECO:0000259" key="8">
    <source>
        <dbReference type="PROSITE" id="PS50893"/>
    </source>
</evidence>
<feature type="domain" description="ABC transporter" evidence="8">
    <location>
        <begin position="7"/>
        <end position="253"/>
    </location>
</feature>
<dbReference type="InterPro" id="IPR013563">
    <property type="entry name" value="Oligopep_ABC_C"/>
</dbReference>
<dbReference type="GO" id="GO:0016887">
    <property type="term" value="F:ATP hydrolysis activity"/>
    <property type="evidence" value="ECO:0007669"/>
    <property type="project" value="InterPro"/>
</dbReference>
<reference evidence="10" key="1">
    <citation type="journal article" date="2016" name="Genome Announc.">
        <title>Complete genome sequence of Alkaliphilus metalliredigens strain QYMF, an alkaliphilic and metal-reducing bacterium isolated from borax-contaminated leachate ponds.</title>
        <authorList>
            <person name="Hwang C."/>
            <person name="Copeland A."/>
            <person name="Lucas S."/>
            <person name="Lapidus A."/>
            <person name="Barry K."/>
            <person name="Detter J.C."/>
            <person name="Glavina Del Rio T."/>
            <person name="Hammon N."/>
            <person name="Israni S."/>
            <person name="Dalin E."/>
            <person name="Tice H."/>
            <person name="Pitluck S."/>
            <person name="Chertkov O."/>
            <person name="Brettin T."/>
            <person name="Bruce D."/>
            <person name="Han C."/>
            <person name="Schmutz J."/>
            <person name="Larimer F."/>
            <person name="Land M.L."/>
            <person name="Hauser L."/>
            <person name="Kyrpides N."/>
            <person name="Mikhailova N."/>
            <person name="Ye Q."/>
            <person name="Zhou J."/>
            <person name="Richardson P."/>
            <person name="Fields M.W."/>
        </authorList>
    </citation>
    <scope>NUCLEOTIDE SEQUENCE [LARGE SCALE GENOMIC DNA]</scope>
    <source>
        <strain evidence="10">QYMF</strain>
    </source>
</reference>
<keyword evidence="10" id="KW-1185">Reference proteome</keyword>
<dbReference type="OrthoDB" id="9806285at2"/>
<keyword evidence="6" id="KW-0067">ATP-binding</keyword>
<dbReference type="InterPro" id="IPR003439">
    <property type="entry name" value="ABC_transporter-like_ATP-bd"/>
</dbReference>
<dbReference type="GO" id="GO:0015833">
    <property type="term" value="P:peptide transport"/>
    <property type="evidence" value="ECO:0007669"/>
    <property type="project" value="InterPro"/>
</dbReference>
<comment type="subcellular location">
    <subcellularLocation>
        <location evidence="1">Cell membrane</location>
        <topology evidence="1">Peripheral membrane protein</topology>
    </subcellularLocation>
</comment>
<dbReference type="HOGENOM" id="CLU_000604_1_23_9"/>
<evidence type="ECO:0000313" key="9">
    <source>
        <dbReference type="EMBL" id="ABR48209.1"/>
    </source>
</evidence>
<dbReference type="EMBL" id="CP000724">
    <property type="protein sequence ID" value="ABR48209.1"/>
    <property type="molecule type" value="Genomic_DNA"/>
</dbReference>
<keyword evidence="7" id="KW-0472">Membrane</keyword>
<dbReference type="eggNOG" id="COG0444">
    <property type="taxonomic scope" value="Bacteria"/>
</dbReference>
<dbReference type="InterPro" id="IPR003593">
    <property type="entry name" value="AAA+_ATPase"/>
</dbReference>
<gene>
    <name evidence="9" type="ordered locus">Amet_2048</name>
</gene>
<evidence type="ECO:0000256" key="1">
    <source>
        <dbReference type="ARBA" id="ARBA00004202"/>
    </source>
</evidence>
<dbReference type="CDD" id="cd03257">
    <property type="entry name" value="ABC_NikE_OppD_transporters"/>
    <property type="match status" value="1"/>
</dbReference>